<proteinExistence type="predicted"/>
<comment type="caution">
    <text evidence="1">The sequence shown here is derived from an EMBL/GenBank/DDBJ whole genome shotgun (WGS) entry which is preliminary data.</text>
</comment>
<accession>A0ACC1JA88</accession>
<dbReference type="EMBL" id="JANBPW010001588">
    <property type="protein sequence ID" value="KAJ1943919.1"/>
    <property type="molecule type" value="Genomic_DNA"/>
</dbReference>
<dbReference type="Proteomes" id="UP001150603">
    <property type="component" value="Unassembled WGS sequence"/>
</dbReference>
<protein>
    <submittedName>
        <fullName evidence="1">Uncharacterized protein</fullName>
    </submittedName>
</protein>
<sequence>MSRHHQDTQSAVLEVLEAMSREMGGDLTQQQISAAMRLLSLGVNPEALSAITQDLCREAEAQKSSQQPPQQPPQQQLRQNRNDYTAPLPPRPMYH</sequence>
<evidence type="ECO:0000313" key="2">
    <source>
        <dbReference type="Proteomes" id="UP001150603"/>
    </source>
</evidence>
<reference evidence="1" key="1">
    <citation type="submission" date="2022-07" db="EMBL/GenBank/DDBJ databases">
        <title>Phylogenomic reconstructions and comparative analyses of Kickxellomycotina fungi.</title>
        <authorList>
            <person name="Reynolds N.K."/>
            <person name="Stajich J.E."/>
            <person name="Barry K."/>
            <person name="Grigoriev I.V."/>
            <person name="Crous P."/>
            <person name="Smith M.E."/>
        </authorList>
    </citation>
    <scope>NUCLEOTIDE SEQUENCE</scope>
    <source>
        <strain evidence="1">NRRL 5244</strain>
    </source>
</reference>
<gene>
    <name evidence="1" type="ORF">FBU59_002758</name>
</gene>
<keyword evidence="2" id="KW-1185">Reference proteome</keyword>
<name>A0ACC1JA88_9FUNG</name>
<organism evidence="1 2">
    <name type="scientific">Linderina macrospora</name>
    <dbReference type="NCBI Taxonomy" id="4868"/>
    <lineage>
        <taxon>Eukaryota</taxon>
        <taxon>Fungi</taxon>
        <taxon>Fungi incertae sedis</taxon>
        <taxon>Zoopagomycota</taxon>
        <taxon>Kickxellomycotina</taxon>
        <taxon>Kickxellomycetes</taxon>
        <taxon>Kickxellales</taxon>
        <taxon>Kickxellaceae</taxon>
        <taxon>Linderina</taxon>
    </lineage>
</organism>
<evidence type="ECO:0000313" key="1">
    <source>
        <dbReference type="EMBL" id="KAJ1943919.1"/>
    </source>
</evidence>